<reference evidence="9" key="1">
    <citation type="submission" date="2020-10" db="EMBL/GenBank/DDBJ databases">
        <authorList>
            <person name="Gilroy R."/>
        </authorList>
    </citation>
    <scope>NUCLEOTIDE SEQUENCE</scope>
    <source>
        <strain evidence="9">ChiBcec7-5410</strain>
    </source>
</reference>
<comment type="cofactor">
    <cofactor evidence="6">
        <name>Zn(2+)</name>
        <dbReference type="ChEBI" id="CHEBI:29105"/>
    </cofactor>
    <text evidence="6">Binds 1 zinc ion.</text>
</comment>
<evidence type="ECO:0000256" key="1">
    <source>
        <dbReference type="ARBA" id="ARBA00022670"/>
    </source>
</evidence>
<comment type="similarity">
    <text evidence="6">Belongs to the peptidase M3B family.</text>
</comment>
<keyword evidence="2 6" id="KW-0479">Metal-binding</keyword>
<dbReference type="PANTHER" id="PTHR11804">
    <property type="entry name" value="PROTEASE M3 THIMET OLIGOPEPTIDASE-RELATED"/>
    <property type="match status" value="1"/>
</dbReference>
<dbReference type="Pfam" id="PF08439">
    <property type="entry name" value="Peptidase_M3_N"/>
    <property type="match status" value="1"/>
</dbReference>
<feature type="domain" description="Oligopeptidase F N-terminal" evidence="8">
    <location>
        <begin position="114"/>
        <end position="182"/>
    </location>
</feature>
<dbReference type="GO" id="GO:0006508">
    <property type="term" value="P:proteolysis"/>
    <property type="evidence" value="ECO:0007669"/>
    <property type="project" value="UniProtKB-KW"/>
</dbReference>
<dbReference type="GO" id="GO:0006518">
    <property type="term" value="P:peptide metabolic process"/>
    <property type="evidence" value="ECO:0007669"/>
    <property type="project" value="TreeGrafter"/>
</dbReference>
<dbReference type="Gene3D" id="1.10.287.830">
    <property type="entry name" value="putative peptidase helix hairpin domain like"/>
    <property type="match status" value="1"/>
</dbReference>
<feature type="domain" description="Peptidase M3A/M3B catalytic" evidence="7">
    <location>
        <begin position="203"/>
        <end position="579"/>
    </location>
</feature>
<keyword evidence="4 6" id="KW-0862">Zinc</keyword>
<evidence type="ECO:0000256" key="2">
    <source>
        <dbReference type="ARBA" id="ARBA00022723"/>
    </source>
</evidence>
<keyword evidence="3 6" id="KW-0378">Hydrolase</keyword>
<proteinExistence type="inferred from homology"/>
<dbReference type="AlphaFoldDB" id="A0A9D1H6L5"/>
<comment type="function">
    <text evidence="6">Has oligopeptidase activity and degrades a variety of small bioactive peptides.</text>
</comment>
<reference evidence="9" key="2">
    <citation type="journal article" date="2021" name="PeerJ">
        <title>Extensive microbial diversity within the chicken gut microbiome revealed by metagenomics and culture.</title>
        <authorList>
            <person name="Gilroy R."/>
            <person name="Ravi A."/>
            <person name="Getino M."/>
            <person name="Pursley I."/>
            <person name="Horton D.L."/>
            <person name="Alikhan N.F."/>
            <person name="Baker D."/>
            <person name="Gharbi K."/>
            <person name="Hall N."/>
            <person name="Watson M."/>
            <person name="Adriaenssens E.M."/>
            <person name="Foster-Nyarko E."/>
            <person name="Jarju S."/>
            <person name="Secka A."/>
            <person name="Antonio M."/>
            <person name="Oren A."/>
            <person name="Chaudhuri R.R."/>
            <person name="La Ragione R."/>
            <person name="Hildebrand F."/>
            <person name="Pallen M.J."/>
        </authorList>
    </citation>
    <scope>NUCLEOTIDE SEQUENCE</scope>
    <source>
        <strain evidence="9">ChiBcec7-5410</strain>
    </source>
</reference>
<organism evidence="9 10">
    <name type="scientific">Candidatus Faecivivens stercoripullorum</name>
    <dbReference type="NCBI Taxonomy" id="2840805"/>
    <lineage>
        <taxon>Bacteria</taxon>
        <taxon>Bacillati</taxon>
        <taxon>Bacillota</taxon>
        <taxon>Clostridia</taxon>
        <taxon>Eubacteriales</taxon>
        <taxon>Oscillospiraceae</taxon>
        <taxon>Oscillospiraceae incertae sedis</taxon>
        <taxon>Candidatus Faecivivens</taxon>
    </lineage>
</organism>
<dbReference type="InterPro" id="IPR013647">
    <property type="entry name" value="OligopepF_N_dom"/>
</dbReference>
<evidence type="ECO:0000313" key="9">
    <source>
        <dbReference type="EMBL" id="HIT93779.1"/>
    </source>
</evidence>
<dbReference type="EMBL" id="DVLW01000031">
    <property type="protein sequence ID" value="HIT93779.1"/>
    <property type="molecule type" value="Genomic_DNA"/>
</dbReference>
<sequence>MEQLKERKDMDPRFTWDFTDLYPSDEAWEEEMKALGGEVESLASIKGTLGASAASLKAGLDRYYAVAKRLFLAGSYAFFHMSADNGDPRYQRMIGLSQQLEAKFGQVTSFLDPEILAIDPDTLAEYMKDPSLTEYRHIIENTTRARAHTLPAEQEALLSQFAQVRNTPDQVFSMFGDVDIRFEDVIDENGKPSPLTNGNFGVYRESRCQAVRKDSFEKMMGAFKAAINTLSANYTGQVRLNNAFARIRGFDSACEAALFAGNIPVSVYDSLTEAIHQSLPTMKRYLGLRKKVLGLDELNMYDLYVPMVDNVDYPMPYEDGKQLVKKALAPLGEKYAALLDRAFNEHWIDVYENKGKTSGAYSAGVYGVHSFVLLNYTDTLDDAFTLAHELGHAMHSYLSNEAQTFANSDYFITVAEVASTVNEVLLTKYLLATETDPKKRAYILNHFLEGFRTTVYRQTLFAEFERKAHDLDQAGTPLTAEVLNGIYHDLNALYYDGATVNPLQDVEWARIPHFYSSFYVYQYATGFCSAVAIANHIIETGDASDYLRFLTTGGSDYPIEELKIAGVDLTQPDTVKNALKVFDESLSELEALIG</sequence>
<evidence type="ECO:0000256" key="3">
    <source>
        <dbReference type="ARBA" id="ARBA00022801"/>
    </source>
</evidence>
<evidence type="ECO:0000256" key="6">
    <source>
        <dbReference type="RuleBase" id="RU368091"/>
    </source>
</evidence>
<dbReference type="InterPro" id="IPR045090">
    <property type="entry name" value="Pept_M3A_M3B"/>
</dbReference>
<dbReference type="InterPro" id="IPR001567">
    <property type="entry name" value="Pept_M3A_M3B_dom"/>
</dbReference>
<dbReference type="Gene3D" id="1.20.140.70">
    <property type="entry name" value="Oligopeptidase f, N-terminal domain"/>
    <property type="match status" value="1"/>
</dbReference>
<dbReference type="NCBIfam" id="TIGR00181">
    <property type="entry name" value="pepF"/>
    <property type="match status" value="1"/>
</dbReference>
<evidence type="ECO:0000256" key="4">
    <source>
        <dbReference type="ARBA" id="ARBA00022833"/>
    </source>
</evidence>
<dbReference type="GO" id="GO:0004222">
    <property type="term" value="F:metalloendopeptidase activity"/>
    <property type="evidence" value="ECO:0007669"/>
    <property type="project" value="UniProtKB-UniRule"/>
</dbReference>
<dbReference type="EC" id="3.4.24.-" evidence="6"/>
<protein>
    <recommendedName>
        <fullName evidence="6">Oligopeptidase F</fullName>
        <ecNumber evidence="6">3.4.24.-</ecNumber>
    </recommendedName>
</protein>
<dbReference type="InterPro" id="IPR004438">
    <property type="entry name" value="Peptidase_M3B"/>
</dbReference>
<evidence type="ECO:0000259" key="8">
    <source>
        <dbReference type="Pfam" id="PF08439"/>
    </source>
</evidence>
<dbReference type="PANTHER" id="PTHR11804:SF84">
    <property type="entry name" value="SACCHAROLYSIN"/>
    <property type="match status" value="1"/>
</dbReference>
<gene>
    <name evidence="9" type="primary">pepF</name>
    <name evidence="9" type="ORF">IAC43_01185</name>
</gene>
<dbReference type="SUPFAM" id="SSF55486">
    <property type="entry name" value="Metalloproteases ('zincins'), catalytic domain"/>
    <property type="match status" value="1"/>
</dbReference>
<evidence type="ECO:0000256" key="5">
    <source>
        <dbReference type="ARBA" id="ARBA00023049"/>
    </source>
</evidence>
<keyword evidence="1 6" id="KW-0645">Protease</keyword>
<dbReference type="CDD" id="cd09608">
    <property type="entry name" value="M3B_PepF"/>
    <property type="match status" value="1"/>
</dbReference>
<dbReference type="Gene3D" id="1.10.1370.20">
    <property type="entry name" value="Oligoendopeptidase f, C-terminal domain"/>
    <property type="match status" value="1"/>
</dbReference>
<dbReference type="Proteomes" id="UP000824160">
    <property type="component" value="Unassembled WGS sequence"/>
</dbReference>
<dbReference type="GO" id="GO:0046872">
    <property type="term" value="F:metal ion binding"/>
    <property type="evidence" value="ECO:0007669"/>
    <property type="project" value="UniProtKB-UniRule"/>
</dbReference>
<accession>A0A9D1H6L5</accession>
<dbReference type="InterPro" id="IPR042088">
    <property type="entry name" value="OligoPept_F_C"/>
</dbReference>
<evidence type="ECO:0000313" key="10">
    <source>
        <dbReference type="Proteomes" id="UP000824160"/>
    </source>
</evidence>
<comment type="caution">
    <text evidence="9">The sequence shown here is derived from an EMBL/GenBank/DDBJ whole genome shotgun (WGS) entry which is preliminary data.</text>
</comment>
<name>A0A9D1H6L5_9FIRM</name>
<evidence type="ECO:0000259" key="7">
    <source>
        <dbReference type="Pfam" id="PF01432"/>
    </source>
</evidence>
<keyword evidence="5 6" id="KW-0482">Metalloprotease</keyword>
<dbReference type="Pfam" id="PF01432">
    <property type="entry name" value="Peptidase_M3"/>
    <property type="match status" value="1"/>
</dbReference>